<name>A0A7Y0L617_9FIRM</name>
<dbReference type="EMBL" id="JABBVZ010000076">
    <property type="protein sequence ID" value="NMP23978.1"/>
    <property type="molecule type" value="Genomic_DNA"/>
</dbReference>
<comment type="caution">
    <text evidence="8">The sequence shown here is derived from an EMBL/GenBank/DDBJ whole genome shotgun (WGS) entry which is preliminary data.</text>
</comment>
<dbReference type="Gene3D" id="3.50.50.100">
    <property type="match status" value="1"/>
</dbReference>
<sequence>MTIRSNPRIVVIGGGFAGMAAIASLLRRLAAAGTKADICLVDAGPGHALIPEIPHVLEKGLDIYSRILDFSTLLQGTGVRYCQRRVIGLDRRNQQVFLADDEPLHFDYALLAVGTEAAFPDVPGLHAHAWPVRTALDAIQIIKALRRKPSSRIVIAGGGFTGVELAASLKGHYVTLLERQPSLLPNMPARYGQYAHDFLESSGVDVRLSRHMVHVNASTVYTDSGDVPYDLLIWAGGIKPPHWIKESGIACGPRGYPIADSRGRIDGHLFVAGDLWQLNRPYAVGSLQTAETAQAMGNFVGRVIAAYALERRLPQPFRHSTRGIVVSLGPLRGVGWVLTPLVPLHGVLAGELKRAALFRYRQRIWHRADPKRHVS</sequence>
<keyword evidence="6" id="KW-1133">Transmembrane helix</keyword>
<evidence type="ECO:0000256" key="4">
    <source>
        <dbReference type="ARBA" id="ARBA00022827"/>
    </source>
</evidence>
<organism evidence="8 9">
    <name type="scientific">Sulfobacillus harzensis</name>
    <dbReference type="NCBI Taxonomy" id="2729629"/>
    <lineage>
        <taxon>Bacteria</taxon>
        <taxon>Bacillati</taxon>
        <taxon>Bacillota</taxon>
        <taxon>Clostridia</taxon>
        <taxon>Eubacteriales</taxon>
        <taxon>Clostridiales Family XVII. Incertae Sedis</taxon>
        <taxon>Sulfobacillus</taxon>
    </lineage>
</organism>
<dbReference type="RefSeq" id="WP_169101692.1">
    <property type="nucleotide sequence ID" value="NZ_JABBVZ010000076.1"/>
</dbReference>
<evidence type="ECO:0000313" key="8">
    <source>
        <dbReference type="EMBL" id="NMP23978.1"/>
    </source>
</evidence>
<keyword evidence="6" id="KW-0472">Membrane</keyword>
<dbReference type="GO" id="GO:0003955">
    <property type="term" value="F:NAD(P)H dehydrogenase (quinone) activity"/>
    <property type="evidence" value="ECO:0007669"/>
    <property type="project" value="TreeGrafter"/>
</dbReference>
<dbReference type="GO" id="GO:0019646">
    <property type="term" value="P:aerobic electron transport chain"/>
    <property type="evidence" value="ECO:0007669"/>
    <property type="project" value="TreeGrafter"/>
</dbReference>
<dbReference type="AlphaFoldDB" id="A0A7Y0L617"/>
<dbReference type="SUPFAM" id="SSF51905">
    <property type="entry name" value="FAD/NAD(P)-binding domain"/>
    <property type="match status" value="2"/>
</dbReference>
<dbReference type="PRINTS" id="PR00368">
    <property type="entry name" value="FADPNR"/>
</dbReference>
<comment type="cofactor">
    <cofactor evidence="1">
        <name>FAD</name>
        <dbReference type="ChEBI" id="CHEBI:57692"/>
    </cofactor>
</comment>
<accession>A0A7Y0L617</accession>
<dbReference type="PANTHER" id="PTHR42913">
    <property type="entry name" value="APOPTOSIS-INDUCING FACTOR 1"/>
    <property type="match status" value="1"/>
</dbReference>
<dbReference type="InterPro" id="IPR036188">
    <property type="entry name" value="FAD/NAD-bd_sf"/>
</dbReference>
<dbReference type="Proteomes" id="UP000533476">
    <property type="component" value="Unassembled WGS sequence"/>
</dbReference>
<feature type="transmembrane region" description="Helical" evidence="6">
    <location>
        <begin position="9"/>
        <end position="26"/>
    </location>
</feature>
<dbReference type="InterPro" id="IPR023753">
    <property type="entry name" value="FAD/NAD-binding_dom"/>
</dbReference>
<evidence type="ECO:0000313" key="9">
    <source>
        <dbReference type="Proteomes" id="UP000533476"/>
    </source>
</evidence>
<keyword evidence="4" id="KW-0274">FAD</keyword>
<dbReference type="InterPro" id="IPR051169">
    <property type="entry name" value="NADH-Q_oxidoreductase"/>
</dbReference>
<evidence type="ECO:0000256" key="2">
    <source>
        <dbReference type="ARBA" id="ARBA00005272"/>
    </source>
</evidence>
<feature type="domain" description="FAD/NAD(P)-binding" evidence="7">
    <location>
        <begin position="8"/>
        <end position="297"/>
    </location>
</feature>
<evidence type="ECO:0000256" key="6">
    <source>
        <dbReference type="SAM" id="Phobius"/>
    </source>
</evidence>
<dbReference type="PRINTS" id="PR00411">
    <property type="entry name" value="PNDRDTASEI"/>
</dbReference>
<evidence type="ECO:0000259" key="7">
    <source>
        <dbReference type="Pfam" id="PF07992"/>
    </source>
</evidence>
<reference evidence="8 9" key="1">
    <citation type="submission" date="2020-04" db="EMBL/GenBank/DDBJ databases">
        <authorList>
            <person name="Zhang R."/>
            <person name="Schippers A."/>
        </authorList>
    </citation>
    <scope>NUCLEOTIDE SEQUENCE [LARGE SCALE GENOMIC DNA]</scope>
    <source>
        <strain evidence="8 9">DSM 109850</strain>
    </source>
</reference>
<proteinExistence type="inferred from homology"/>
<dbReference type="PANTHER" id="PTHR42913:SF3">
    <property type="entry name" value="64 KDA MITOCHONDRIAL NADH DEHYDROGENASE (EUROFUNG)"/>
    <property type="match status" value="1"/>
</dbReference>
<protein>
    <submittedName>
        <fullName evidence="8">FAD-dependent oxidoreductase</fullName>
    </submittedName>
</protein>
<keyword evidence="6" id="KW-0812">Transmembrane</keyword>
<evidence type="ECO:0000256" key="5">
    <source>
        <dbReference type="ARBA" id="ARBA00023002"/>
    </source>
</evidence>
<keyword evidence="3" id="KW-0285">Flavoprotein</keyword>
<evidence type="ECO:0000256" key="1">
    <source>
        <dbReference type="ARBA" id="ARBA00001974"/>
    </source>
</evidence>
<keyword evidence="5" id="KW-0560">Oxidoreductase</keyword>
<gene>
    <name evidence="8" type="ORF">HIJ39_16720</name>
</gene>
<dbReference type="Pfam" id="PF07992">
    <property type="entry name" value="Pyr_redox_2"/>
    <property type="match status" value="1"/>
</dbReference>
<keyword evidence="9" id="KW-1185">Reference proteome</keyword>
<comment type="similarity">
    <text evidence="2">Belongs to the NADH dehydrogenase family.</text>
</comment>
<evidence type="ECO:0000256" key="3">
    <source>
        <dbReference type="ARBA" id="ARBA00022630"/>
    </source>
</evidence>